<feature type="region of interest" description="Disordered" evidence="3">
    <location>
        <begin position="192"/>
        <end position="284"/>
    </location>
</feature>
<comment type="caution">
    <text evidence="5">The sequence shown here is derived from an EMBL/GenBank/DDBJ whole genome shotgun (WGS) entry which is preliminary data.</text>
</comment>
<evidence type="ECO:0000313" key="6">
    <source>
        <dbReference type="Proteomes" id="UP000546235"/>
    </source>
</evidence>
<dbReference type="Proteomes" id="UP000546235">
    <property type="component" value="Unassembled WGS sequence"/>
</dbReference>
<dbReference type="GO" id="GO:0008021">
    <property type="term" value="C:synaptic vesicle"/>
    <property type="evidence" value="ECO:0007669"/>
    <property type="project" value="TreeGrafter"/>
</dbReference>
<dbReference type="Gene3D" id="2.60.40.150">
    <property type="entry name" value="C2 domain"/>
    <property type="match status" value="2"/>
</dbReference>
<keyword evidence="6" id="KW-1185">Reference proteome</keyword>
<dbReference type="GO" id="GO:0030276">
    <property type="term" value="F:clathrin binding"/>
    <property type="evidence" value="ECO:0007669"/>
    <property type="project" value="TreeGrafter"/>
</dbReference>
<feature type="non-terminal residue" evidence="5">
    <location>
        <position position="652"/>
    </location>
</feature>
<dbReference type="FunFam" id="2.60.40.150:FF:000028">
    <property type="entry name" value="Synaptotagmin 7"/>
    <property type="match status" value="1"/>
</dbReference>
<dbReference type="GO" id="GO:0005544">
    <property type="term" value="F:calcium-dependent phospholipid binding"/>
    <property type="evidence" value="ECO:0007669"/>
    <property type="project" value="TreeGrafter"/>
</dbReference>
<evidence type="ECO:0000259" key="4">
    <source>
        <dbReference type="PROSITE" id="PS50004"/>
    </source>
</evidence>
<accession>A0A7K6SIX9</accession>
<dbReference type="CDD" id="cd08405">
    <property type="entry name" value="C2B_Synaptotagmin-7"/>
    <property type="match status" value="1"/>
</dbReference>
<dbReference type="SUPFAM" id="SSF49562">
    <property type="entry name" value="C2 domain (Calcium/lipid-binding domain, CaLB)"/>
    <property type="match status" value="2"/>
</dbReference>
<keyword evidence="2" id="KW-0677">Repeat</keyword>
<dbReference type="InterPro" id="IPR001565">
    <property type="entry name" value="Synaptotagmin"/>
</dbReference>
<dbReference type="InterPro" id="IPR035892">
    <property type="entry name" value="C2_domain_sf"/>
</dbReference>
<feature type="compositionally biased region" description="Polar residues" evidence="3">
    <location>
        <begin position="328"/>
        <end position="339"/>
    </location>
</feature>
<feature type="compositionally biased region" description="Basic and acidic residues" evidence="3">
    <location>
        <begin position="125"/>
        <end position="143"/>
    </location>
</feature>
<dbReference type="Pfam" id="PF00168">
    <property type="entry name" value="C2"/>
    <property type="match status" value="2"/>
</dbReference>
<evidence type="ECO:0000256" key="3">
    <source>
        <dbReference type="SAM" id="MobiDB-lite"/>
    </source>
</evidence>
<dbReference type="PROSITE" id="PS50004">
    <property type="entry name" value="C2"/>
    <property type="match status" value="2"/>
</dbReference>
<dbReference type="PANTHER" id="PTHR10024">
    <property type="entry name" value="SYNAPTOTAGMIN"/>
    <property type="match status" value="1"/>
</dbReference>
<dbReference type="EMBL" id="VZSB01000271">
    <property type="protein sequence ID" value="NWW97844.1"/>
    <property type="molecule type" value="Genomic_DNA"/>
</dbReference>
<dbReference type="GO" id="GO:0048791">
    <property type="term" value="P:calcium ion-regulated exocytosis of neurotransmitter"/>
    <property type="evidence" value="ECO:0007669"/>
    <property type="project" value="TreeGrafter"/>
</dbReference>
<dbReference type="PRINTS" id="PR00360">
    <property type="entry name" value="C2DOMAIN"/>
</dbReference>
<organism evidence="5 6">
    <name type="scientific">Caloenas nicobarica</name>
    <name type="common">Nicobar pigeon</name>
    <dbReference type="NCBI Taxonomy" id="187106"/>
    <lineage>
        <taxon>Eukaryota</taxon>
        <taxon>Metazoa</taxon>
        <taxon>Chordata</taxon>
        <taxon>Craniata</taxon>
        <taxon>Vertebrata</taxon>
        <taxon>Euteleostomi</taxon>
        <taxon>Archelosauria</taxon>
        <taxon>Archosauria</taxon>
        <taxon>Dinosauria</taxon>
        <taxon>Saurischia</taxon>
        <taxon>Theropoda</taxon>
        <taxon>Coelurosauria</taxon>
        <taxon>Aves</taxon>
        <taxon>Neognathae</taxon>
        <taxon>Neoaves</taxon>
        <taxon>Columbimorphae</taxon>
        <taxon>Columbiformes</taxon>
        <taxon>Columbidae</taxon>
        <taxon>Caloenas</taxon>
    </lineage>
</organism>
<reference evidence="5 6" key="1">
    <citation type="submission" date="2019-09" db="EMBL/GenBank/DDBJ databases">
        <title>Bird 10,000 Genomes (B10K) Project - Family phase.</title>
        <authorList>
            <person name="Zhang G."/>
        </authorList>
    </citation>
    <scope>NUCLEOTIDE SEQUENCE [LARGE SCALE GENOMIC DNA]</scope>
    <source>
        <strain evidence="5">OUT-0007</strain>
        <tissue evidence="5">Blood</tissue>
    </source>
</reference>
<dbReference type="GO" id="GO:0000149">
    <property type="term" value="F:SNARE binding"/>
    <property type="evidence" value="ECO:0007669"/>
    <property type="project" value="TreeGrafter"/>
</dbReference>
<dbReference type="GO" id="GO:0006906">
    <property type="term" value="P:vesicle fusion"/>
    <property type="evidence" value="ECO:0007669"/>
    <property type="project" value="TreeGrafter"/>
</dbReference>
<feature type="non-terminal residue" evidence="5">
    <location>
        <position position="1"/>
    </location>
</feature>
<dbReference type="InterPro" id="IPR037741">
    <property type="entry name" value="C2B_Synaptotagmin-7"/>
</dbReference>
<dbReference type="AlphaFoldDB" id="A0A7K6SIX9"/>
<dbReference type="GO" id="GO:0005886">
    <property type="term" value="C:plasma membrane"/>
    <property type="evidence" value="ECO:0007669"/>
    <property type="project" value="TreeGrafter"/>
</dbReference>
<name>A0A7K6SIX9_CALNI</name>
<dbReference type="GO" id="GO:0030424">
    <property type="term" value="C:axon"/>
    <property type="evidence" value="ECO:0007669"/>
    <property type="project" value="TreeGrafter"/>
</dbReference>
<protein>
    <submittedName>
        <fullName evidence="5">SYT7 protein</fullName>
    </submittedName>
</protein>
<proteinExistence type="inferred from homology"/>
<evidence type="ECO:0000313" key="5">
    <source>
        <dbReference type="EMBL" id="NWW97844.1"/>
    </source>
</evidence>
<dbReference type="SMART" id="SM00239">
    <property type="entry name" value="C2"/>
    <property type="match status" value="2"/>
</dbReference>
<feature type="domain" description="C2" evidence="4">
    <location>
        <begin position="406"/>
        <end position="490"/>
    </location>
</feature>
<sequence>GAPSRDVLLVSAIITVSLSVTIVLCGICQWCQRKLGKRYKTSLETVGTPDSSRGRSEKKTINDLDRDFWNNNDNTVQQKWSSYPPKEFILNISPYAPYGDPRLSLNGSLLSGAKLTASAAAGLAGDHDAARPGEKQRLGEDGLRSSVSAHSEPGAGKAARGRWHTVQSHLAAGKLSLSNFEDSTLSTATTLEYIPTSAGDPKCQRPRTLMRQQSLQQPLNQRANHSQPTTSQSLGHLQAHSASSTGTGNPRGSRGAPGRQGIAAGSKQRMAGGRSRSNPGSWDHVVGQIRNRGLDMKSFLEGRMVVLSLVLGLSEQDDFANIPDLQPAGTQPPNQPNTQGDKRLPASGKAVTTAPVPGQPPQDESDRKTEPHSSVSDLVNSLTSEMLMLSPGSEDDEAHEGISRENLGRIQFSVGYNFQESTLTVKIMKAQELPAKDFSGTSDPFVKIYLLPDKKHKLETKVKRKNLNPHWNETFLFEALEGRPPLVPLVSHPLAAPTGTFSALQEGPPWVPQGSRGELLLSLCYNPSANSIVVNIIKARNLKAMDIGGTSDPYVKVWLMYKDKRVEKKKTVVMKRCLNPVFNESFAFDIPTERLRETTIVITVMDKDRLSRNDVIGKIYLSWKSGPGEVKHWKDMIARPRQAVAQWHQLKA</sequence>
<dbReference type="PRINTS" id="PR00399">
    <property type="entry name" value="SYNAPTOTAGMN"/>
</dbReference>
<feature type="region of interest" description="Disordered" evidence="3">
    <location>
        <begin position="124"/>
        <end position="163"/>
    </location>
</feature>
<feature type="domain" description="C2" evidence="4">
    <location>
        <begin position="515"/>
        <end position="648"/>
    </location>
</feature>
<dbReference type="InterPro" id="IPR000008">
    <property type="entry name" value="C2_dom"/>
</dbReference>
<dbReference type="GO" id="GO:0005509">
    <property type="term" value="F:calcium ion binding"/>
    <property type="evidence" value="ECO:0007669"/>
    <property type="project" value="TreeGrafter"/>
</dbReference>
<gene>
    <name evidence="5" type="primary">Syt7</name>
    <name evidence="5" type="ORF">CALNIC_R11284</name>
</gene>
<dbReference type="PANTHER" id="PTHR10024:SF344">
    <property type="entry name" value="SYNAPTOTAGMIN-7"/>
    <property type="match status" value="1"/>
</dbReference>
<feature type="compositionally biased region" description="Polar residues" evidence="3">
    <location>
        <begin position="210"/>
        <end position="250"/>
    </location>
</feature>
<evidence type="ECO:0000256" key="1">
    <source>
        <dbReference type="ARBA" id="ARBA00006996"/>
    </source>
</evidence>
<comment type="similarity">
    <text evidence="1">Belongs to the synaptotagmin family.</text>
</comment>
<dbReference type="GO" id="GO:0001786">
    <property type="term" value="F:phosphatidylserine binding"/>
    <property type="evidence" value="ECO:0007669"/>
    <property type="project" value="TreeGrafter"/>
</dbReference>
<evidence type="ECO:0000256" key="2">
    <source>
        <dbReference type="ARBA" id="ARBA00022737"/>
    </source>
</evidence>
<feature type="region of interest" description="Disordered" evidence="3">
    <location>
        <begin position="321"/>
        <end position="377"/>
    </location>
</feature>